<dbReference type="EMBL" id="CP073720">
    <property type="protein sequence ID" value="UWP86672.1"/>
    <property type="molecule type" value="Genomic_DNA"/>
</dbReference>
<dbReference type="CDD" id="cd09729">
    <property type="entry name" value="Cse1_I-E"/>
    <property type="match status" value="1"/>
</dbReference>
<keyword evidence="2" id="KW-1185">Reference proteome</keyword>
<protein>
    <submittedName>
        <fullName evidence="1">Type I-E CRISPR-associated protein Cse1/CasA</fullName>
    </submittedName>
</protein>
<reference evidence="1" key="2">
    <citation type="submission" date="2022-09" db="EMBL/GenBank/DDBJ databases">
        <title>Biosynthetic gene clusters of Dactylosporangioum fulvum.</title>
        <authorList>
            <person name="Caradec T."/>
        </authorList>
    </citation>
    <scope>NUCLEOTIDE SEQUENCE</scope>
    <source>
        <strain evidence="1">NRRL B-16292</strain>
    </source>
</reference>
<gene>
    <name evidence="1" type="primary">casA</name>
    <name evidence="1" type="ORF">Dfulv_21510</name>
</gene>
<evidence type="ECO:0000313" key="2">
    <source>
        <dbReference type="Proteomes" id="UP001059617"/>
    </source>
</evidence>
<dbReference type="InterPro" id="IPR013381">
    <property type="entry name" value="CRISPR-assoc_prot_Cse1"/>
</dbReference>
<dbReference type="NCBIfam" id="TIGR02547">
    <property type="entry name" value="casA_cse1"/>
    <property type="match status" value="1"/>
</dbReference>
<dbReference type="Gene3D" id="1.10.132.100">
    <property type="match status" value="1"/>
</dbReference>
<proteinExistence type="predicted"/>
<dbReference type="RefSeq" id="WP_259866079.1">
    <property type="nucleotide sequence ID" value="NZ_BAAAST010000054.1"/>
</dbReference>
<organism evidence="1 2">
    <name type="scientific">Dactylosporangium fulvum</name>
    <dbReference type="NCBI Taxonomy" id="53359"/>
    <lineage>
        <taxon>Bacteria</taxon>
        <taxon>Bacillati</taxon>
        <taxon>Actinomycetota</taxon>
        <taxon>Actinomycetes</taxon>
        <taxon>Micromonosporales</taxon>
        <taxon>Micromonosporaceae</taxon>
        <taxon>Dactylosporangium</taxon>
    </lineage>
</organism>
<dbReference type="Proteomes" id="UP001059617">
    <property type="component" value="Chromosome"/>
</dbReference>
<reference evidence="1" key="1">
    <citation type="submission" date="2021-04" db="EMBL/GenBank/DDBJ databases">
        <authorList>
            <person name="Hartkoorn R.C."/>
            <person name="Beaudoing E."/>
            <person name="Hot D."/>
        </authorList>
    </citation>
    <scope>NUCLEOTIDE SEQUENCE</scope>
    <source>
        <strain evidence="1">NRRL B-16292</strain>
    </source>
</reference>
<accession>A0ABY5W9X7</accession>
<sequence length="588" mass="64381">MTAEPMWLASACTTTRTKDCALLVPPESTSIAKRGDAVTGAPYQSGFSLVDEAWVPVLDAAGQRRDVSLLDLFEQAGNIRMIAGELPTQTFAILRLALAILHRATDGPPGEAAWQALWRDRRPLLPDVPDYLGEFRERFDLLHPDHPFYQVADLRAAKDNTYGLERLIADVPNGMPFLTSRAGPGMESISPAEAARWLVHCQAFDPSGIKTGAVGDSRVKNGKGYPMGVASVGALGGVHLEGANLRETLLLNLIPVAPGWRLADDRDLPAWERKPQSAVEEPDATRGPYGLLGLYTWQSRRIRLFGDRDGITGAMISNGDSLEWQDRHQLEPMSVWGRSGPREKQQKRTPIYLPRPHDHTRALWRGLQTLLPPLPPGNEPPQRLSPLVLQWLARLTVTGVVGQDFQVRPRATSIAYGTQQAVVDEVFGDGLTMNVLLLVEGSPLRTTAVDAAADAEAAVRVLSQLANNLVRAAGGDADSGAGSRAAERGYSQLDRLFRDWLARLGPDSDPAAERASWQRLVRQAIARLGRELVQSAGPAAWVGRLVEDRNGKQVHYSSYQAEAWFRTGLAKALPLAFDRTEQKQEVSQ</sequence>
<dbReference type="Pfam" id="PF09481">
    <property type="entry name" value="CRISPR_Cse1"/>
    <property type="match status" value="1"/>
</dbReference>
<evidence type="ECO:0000313" key="1">
    <source>
        <dbReference type="EMBL" id="UWP86672.1"/>
    </source>
</evidence>
<name>A0ABY5W9X7_9ACTN</name>